<keyword evidence="9 10" id="KW-0998">Cell outer membrane</keyword>
<comment type="subcellular location">
    <subcellularLocation>
        <location evidence="10">Cell outer membrane</location>
        <topology evidence="10">Multi-pass membrane protein</topology>
    </subcellularLocation>
</comment>
<dbReference type="Pfam" id="PF02530">
    <property type="entry name" value="Porin_2"/>
    <property type="match status" value="1"/>
</dbReference>
<keyword evidence="7 10" id="KW-0626">Porin</keyword>
<dbReference type="GO" id="GO:0046930">
    <property type="term" value="C:pore complex"/>
    <property type="evidence" value="ECO:0007669"/>
    <property type="project" value="UniProtKB-KW"/>
</dbReference>
<keyword evidence="2 10" id="KW-0813">Transport</keyword>
<sequence>MAAAGLAALPVTSAGAADLPIAPEPVDYVQVCDAFGNGFFYLPGTETCLKVGGRIRAEVSAQQFGDSPNFWDEDSDISVRYRTRGYARFDARTHTEYGILRNYLSVVFQNQTGTAADTTTIEFGFIQFGGLTAGRAQSVWDFWTGYAFGVFFTDYTDIKQNLFSYTQSFGNGFSATLSVEDGTRRRTNIARLNAAGTTLIAANAYGGHRVPDFVAALRVDQGWGSAQVMGALHQVAYDRSTYQGTADSELGFALGAGVSVNAPFLTAGAVFLAEAIYTDGASRYGIDSWNGQITDAVVTGNSLETTTTWNLAAGYRQPIFGDWEIALEGGYHQADAALRAYDFAQWGGNAALTWQPVAGFLMGGEIGYQTRNFTRASGLSDGDFWVATFRVQRTF</sequence>
<evidence type="ECO:0000256" key="4">
    <source>
        <dbReference type="ARBA" id="ARBA00022692"/>
    </source>
</evidence>
<evidence type="ECO:0000256" key="10">
    <source>
        <dbReference type="RuleBase" id="RU364005"/>
    </source>
</evidence>
<organism evidence="11 12">
    <name type="scientific">Stappia sediminis</name>
    <dbReference type="NCBI Taxonomy" id="2692190"/>
    <lineage>
        <taxon>Bacteria</taxon>
        <taxon>Pseudomonadati</taxon>
        <taxon>Pseudomonadota</taxon>
        <taxon>Alphaproteobacteria</taxon>
        <taxon>Hyphomicrobiales</taxon>
        <taxon>Stappiaceae</taxon>
        <taxon>Stappia</taxon>
    </lineage>
</organism>
<evidence type="ECO:0000256" key="7">
    <source>
        <dbReference type="ARBA" id="ARBA00023114"/>
    </source>
</evidence>
<comment type="caution">
    <text evidence="11">The sequence shown here is derived from an EMBL/GenBank/DDBJ whole genome shotgun (WGS) entry which is preliminary data.</text>
</comment>
<accession>A0A7X3S7H1</accession>
<evidence type="ECO:0000256" key="6">
    <source>
        <dbReference type="ARBA" id="ARBA00023065"/>
    </source>
</evidence>
<name>A0A7X3S7H1_9HYPH</name>
<keyword evidence="3 10" id="KW-1134">Transmembrane beta strand</keyword>
<keyword evidence="12" id="KW-1185">Reference proteome</keyword>
<evidence type="ECO:0000256" key="5">
    <source>
        <dbReference type="ARBA" id="ARBA00022729"/>
    </source>
</evidence>
<dbReference type="Proteomes" id="UP000433101">
    <property type="component" value="Unassembled WGS sequence"/>
</dbReference>
<evidence type="ECO:0000256" key="1">
    <source>
        <dbReference type="ARBA" id="ARBA00009521"/>
    </source>
</evidence>
<evidence type="ECO:0000256" key="2">
    <source>
        <dbReference type="ARBA" id="ARBA00022448"/>
    </source>
</evidence>
<protein>
    <recommendedName>
        <fullName evidence="10">Porin</fullName>
    </recommendedName>
</protein>
<evidence type="ECO:0000256" key="3">
    <source>
        <dbReference type="ARBA" id="ARBA00022452"/>
    </source>
</evidence>
<dbReference type="EMBL" id="WUMV01000003">
    <property type="protein sequence ID" value="MXN64771.1"/>
    <property type="molecule type" value="Genomic_DNA"/>
</dbReference>
<reference evidence="11 12" key="1">
    <citation type="submission" date="2019-12" db="EMBL/GenBank/DDBJ databases">
        <authorList>
            <person name="Li M."/>
        </authorList>
    </citation>
    <scope>NUCLEOTIDE SEQUENCE [LARGE SCALE GENOMIC DNA]</scope>
    <source>
        <strain evidence="11 12">GBMRC 2046</strain>
    </source>
</reference>
<keyword evidence="4 10" id="KW-0812">Transmembrane</keyword>
<dbReference type="GO" id="GO:0006811">
    <property type="term" value="P:monoatomic ion transport"/>
    <property type="evidence" value="ECO:0007669"/>
    <property type="project" value="UniProtKB-KW"/>
</dbReference>
<keyword evidence="5 10" id="KW-0732">Signal</keyword>
<keyword evidence="6 10" id="KW-0406">Ion transport</keyword>
<comment type="similarity">
    <text evidence="1 10">Belongs to the alphaproteobacteria porin family.</text>
</comment>
<proteinExistence type="inferred from homology"/>
<dbReference type="SUPFAM" id="SSF56935">
    <property type="entry name" value="Porins"/>
    <property type="match status" value="1"/>
</dbReference>
<evidence type="ECO:0000256" key="8">
    <source>
        <dbReference type="ARBA" id="ARBA00023136"/>
    </source>
</evidence>
<evidence type="ECO:0000256" key="9">
    <source>
        <dbReference type="ARBA" id="ARBA00023237"/>
    </source>
</evidence>
<feature type="signal peptide" evidence="10">
    <location>
        <begin position="1"/>
        <end position="16"/>
    </location>
</feature>
<dbReference type="GO" id="GO:0009279">
    <property type="term" value="C:cell outer membrane"/>
    <property type="evidence" value="ECO:0007669"/>
    <property type="project" value="UniProtKB-SubCell"/>
</dbReference>
<dbReference type="AlphaFoldDB" id="A0A7X3S7H1"/>
<evidence type="ECO:0000313" key="11">
    <source>
        <dbReference type="EMBL" id="MXN64771.1"/>
    </source>
</evidence>
<evidence type="ECO:0000313" key="12">
    <source>
        <dbReference type="Proteomes" id="UP000433101"/>
    </source>
</evidence>
<gene>
    <name evidence="11" type="ORF">GR183_07620</name>
</gene>
<feature type="chain" id="PRO_5031599413" description="Porin" evidence="10">
    <location>
        <begin position="17"/>
        <end position="395"/>
    </location>
</feature>
<dbReference type="GO" id="GO:0015288">
    <property type="term" value="F:porin activity"/>
    <property type="evidence" value="ECO:0007669"/>
    <property type="project" value="UniProtKB-KW"/>
</dbReference>
<keyword evidence="8 10" id="KW-0472">Membrane</keyword>
<comment type="function">
    <text evidence="10">Forms passive diffusion pores that allow small molecular weight hydrophilic materials across the outer membrane.</text>
</comment>
<dbReference type="InterPro" id="IPR003684">
    <property type="entry name" value="Porin_alphabac"/>
</dbReference>
<comment type="domain">
    <text evidence="10">Consists of 16-stranded beta-barrel sheets, with large surface-exposed loops, that form a transmembrane pore at the center of each barrel. The pore is partially ocluded by a peptide loop that folds into the pore lumen.</text>
</comment>